<keyword evidence="3" id="KW-0805">Transcription regulation</keyword>
<keyword evidence="12" id="KW-1185">Reference proteome</keyword>
<gene>
    <name evidence="11" type="ORF">FPE_LOCUS25285</name>
</gene>
<dbReference type="SUPFAM" id="SSF46689">
    <property type="entry name" value="Homeodomain-like"/>
    <property type="match status" value="1"/>
</dbReference>
<dbReference type="AlphaFoldDB" id="A0AAD2A2P1"/>
<dbReference type="GO" id="GO:0003677">
    <property type="term" value="F:DNA binding"/>
    <property type="evidence" value="ECO:0007669"/>
    <property type="project" value="UniProtKB-UniRule"/>
</dbReference>
<dbReference type="EMBL" id="OU503050">
    <property type="protein sequence ID" value="CAI9777855.1"/>
    <property type="molecule type" value="Genomic_DNA"/>
</dbReference>
<evidence type="ECO:0000256" key="5">
    <source>
        <dbReference type="ARBA" id="ARBA00023155"/>
    </source>
</evidence>
<dbReference type="GO" id="GO:0006355">
    <property type="term" value="P:regulation of DNA-templated transcription"/>
    <property type="evidence" value="ECO:0007669"/>
    <property type="project" value="InterPro"/>
</dbReference>
<evidence type="ECO:0000256" key="2">
    <source>
        <dbReference type="ARBA" id="ARBA00006454"/>
    </source>
</evidence>
<dbReference type="InterPro" id="IPR008422">
    <property type="entry name" value="KN_HD"/>
</dbReference>
<comment type="subcellular location">
    <subcellularLocation>
        <location evidence="1 8">Nucleus</location>
    </subcellularLocation>
</comment>
<feature type="DNA-binding region" description="Homeobox" evidence="8">
    <location>
        <begin position="379"/>
        <end position="441"/>
    </location>
</feature>
<dbReference type="Proteomes" id="UP000834106">
    <property type="component" value="Chromosome 15"/>
</dbReference>
<feature type="region of interest" description="Disordered" evidence="9">
    <location>
        <begin position="453"/>
        <end position="474"/>
    </location>
</feature>
<reference evidence="11" key="1">
    <citation type="submission" date="2023-05" db="EMBL/GenBank/DDBJ databases">
        <authorList>
            <person name="Huff M."/>
        </authorList>
    </citation>
    <scope>NUCLEOTIDE SEQUENCE</scope>
</reference>
<dbReference type="GO" id="GO:0005634">
    <property type="term" value="C:nucleus"/>
    <property type="evidence" value="ECO:0007669"/>
    <property type="project" value="UniProtKB-SubCell"/>
</dbReference>
<dbReference type="InterPro" id="IPR009057">
    <property type="entry name" value="Homeodomain-like_sf"/>
</dbReference>
<feature type="domain" description="Homeobox" evidence="10">
    <location>
        <begin position="377"/>
        <end position="440"/>
    </location>
</feature>
<dbReference type="InterPro" id="IPR006563">
    <property type="entry name" value="POX_dom"/>
</dbReference>
<evidence type="ECO:0000313" key="11">
    <source>
        <dbReference type="EMBL" id="CAI9777855.1"/>
    </source>
</evidence>
<evidence type="ECO:0000259" key="10">
    <source>
        <dbReference type="PROSITE" id="PS50071"/>
    </source>
</evidence>
<protein>
    <recommendedName>
        <fullName evidence="10">Homeobox domain-containing protein</fullName>
    </recommendedName>
</protein>
<dbReference type="InterPro" id="IPR050224">
    <property type="entry name" value="TALE_homeobox"/>
</dbReference>
<keyword evidence="6" id="KW-0804">Transcription</keyword>
<keyword evidence="7 8" id="KW-0539">Nucleus</keyword>
<evidence type="ECO:0000256" key="1">
    <source>
        <dbReference type="ARBA" id="ARBA00004123"/>
    </source>
</evidence>
<dbReference type="SMART" id="SM00574">
    <property type="entry name" value="POX"/>
    <property type="match status" value="1"/>
</dbReference>
<name>A0AAD2A2P1_9LAMI</name>
<evidence type="ECO:0000256" key="4">
    <source>
        <dbReference type="ARBA" id="ARBA00023125"/>
    </source>
</evidence>
<dbReference type="PANTHER" id="PTHR11850">
    <property type="entry name" value="HOMEOBOX PROTEIN TRANSCRIPTION FACTORS"/>
    <property type="match status" value="1"/>
</dbReference>
<keyword evidence="4 8" id="KW-0238">DNA-binding</keyword>
<dbReference type="SMART" id="SM00389">
    <property type="entry name" value="HOX"/>
    <property type="match status" value="1"/>
</dbReference>
<dbReference type="PROSITE" id="PS50071">
    <property type="entry name" value="HOMEOBOX_2"/>
    <property type="match status" value="1"/>
</dbReference>
<evidence type="ECO:0000256" key="3">
    <source>
        <dbReference type="ARBA" id="ARBA00023015"/>
    </source>
</evidence>
<evidence type="ECO:0000256" key="8">
    <source>
        <dbReference type="PROSITE-ProRule" id="PRU00108"/>
    </source>
</evidence>
<dbReference type="CDD" id="cd00086">
    <property type="entry name" value="homeodomain"/>
    <property type="match status" value="1"/>
</dbReference>
<evidence type="ECO:0000256" key="7">
    <source>
        <dbReference type="ARBA" id="ARBA00023242"/>
    </source>
</evidence>
<accession>A0AAD2A2P1</accession>
<evidence type="ECO:0000313" key="12">
    <source>
        <dbReference type="Proteomes" id="UP000834106"/>
    </source>
</evidence>
<proteinExistence type="inferred from homology"/>
<comment type="similarity">
    <text evidence="2">Belongs to the TALE/BELL homeobox family.</text>
</comment>
<dbReference type="InterPro" id="IPR001356">
    <property type="entry name" value="HD"/>
</dbReference>
<dbReference type="Pfam" id="PF07526">
    <property type="entry name" value="POX"/>
    <property type="match status" value="1"/>
</dbReference>
<dbReference type="Gene3D" id="1.10.10.60">
    <property type="entry name" value="Homeodomain-like"/>
    <property type="match status" value="1"/>
</dbReference>
<dbReference type="Pfam" id="PF05920">
    <property type="entry name" value="Homeobox_KN"/>
    <property type="match status" value="1"/>
</dbReference>
<evidence type="ECO:0000256" key="9">
    <source>
        <dbReference type="SAM" id="MobiDB-lite"/>
    </source>
</evidence>
<organism evidence="11 12">
    <name type="scientific">Fraxinus pennsylvanica</name>
    <dbReference type="NCBI Taxonomy" id="56036"/>
    <lineage>
        <taxon>Eukaryota</taxon>
        <taxon>Viridiplantae</taxon>
        <taxon>Streptophyta</taxon>
        <taxon>Embryophyta</taxon>
        <taxon>Tracheophyta</taxon>
        <taxon>Spermatophyta</taxon>
        <taxon>Magnoliopsida</taxon>
        <taxon>eudicotyledons</taxon>
        <taxon>Gunneridae</taxon>
        <taxon>Pentapetalae</taxon>
        <taxon>asterids</taxon>
        <taxon>lamiids</taxon>
        <taxon>Lamiales</taxon>
        <taxon>Oleaceae</taxon>
        <taxon>Oleeae</taxon>
        <taxon>Fraxinus</taxon>
    </lineage>
</organism>
<keyword evidence="5 8" id="KW-0371">Homeobox</keyword>
<evidence type="ECO:0000256" key="6">
    <source>
        <dbReference type="ARBA" id="ARBA00023163"/>
    </source>
</evidence>
<sequence>MSLNQPPVSLAYATNLFSGNSVSTHDHVETETIRNRDEMVFIPPIGVPASIQQINRQLHAMPGFSDGNTVLTNPQFVPKEPLQAYSLEQNPQYQGLSLSLGSRVSSLVQGPSNFNQYTNSSLSSPLSLHAVHSEAQVSQINGLKNVEYLSFDLAGGTRDTVQYGAVNNVQLLTSPKEMHSMSSLHEATGITGTFWNSKYLSAARDLLDELVSVHRALEKPEKCQDFNSLGRDGSIGTDVKGDQMSSELHELSISASCELSPSERQDLQNKFAKLSSMLDEVDTRYKHYHHQMQIVVSSFEMVAGRGAAQPYTTLARRTISRQFRSLHDAIKRQIQVTQRTLGEQDVTSRGQGVLSRLRFVDQQLRQQKALQQFGITGQPWRPQRGLPENAVSVLRSWLFEHFLHPYPKDSEKIILAKQTGLTRSQVANWFINARVRLWKPMIEDMYKEEFGDAEAEAEPKTSPEHATVAQEKSFYDDREEQLQGSLLSASVNGNHLTHSREFRPDVISSSEWNLHEANLRYQAGPYQDNELRIFSDETVSLEKTGCGVAGDRHDVSMPSNTIGNQVSLALGLQHCEKNPQPISGGMQPSEDEATASSMVLDKLEHRYIDPVNQQHRFANPHLLSDFVT</sequence>